<dbReference type="InterPro" id="IPR000683">
    <property type="entry name" value="Gfo/Idh/MocA-like_OxRdtase_N"/>
</dbReference>
<dbReference type="Gene3D" id="3.30.360.10">
    <property type="entry name" value="Dihydrodipicolinate Reductase, domain 2"/>
    <property type="match status" value="1"/>
</dbReference>
<dbReference type="Proteomes" id="UP001321249">
    <property type="component" value="Unassembled WGS sequence"/>
</dbReference>
<dbReference type="Gene3D" id="3.40.50.720">
    <property type="entry name" value="NAD(P)-binding Rossmann-like Domain"/>
    <property type="match status" value="1"/>
</dbReference>
<dbReference type="PANTHER" id="PTHR43818:SF11">
    <property type="entry name" value="BCDNA.GH03377"/>
    <property type="match status" value="1"/>
</dbReference>
<reference evidence="6" key="3">
    <citation type="submission" date="2023-06" db="EMBL/GenBank/DDBJ databases">
        <title>Pangenomics reveal diversification of enzyme families and niche specialization in globally abundant SAR202 bacteria.</title>
        <authorList>
            <person name="Saw J.H.W."/>
        </authorList>
    </citation>
    <scope>NUCLEOTIDE SEQUENCE [LARGE SCALE GENOMIC DNA]</scope>
    <source>
        <strain evidence="6">JH1073</strain>
    </source>
</reference>
<dbReference type="PANTHER" id="PTHR43818">
    <property type="entry name" value="BCDNA.GH03377"/>
    <property type="match status" value="1"/>
</dbReference>
<dbReference type="GO" id="GO:0016491">
    <property type="term" value="F:oxidoreductase activity"/>
    <property type="evidence" value="ECO:0007669"/>
    <property type="project" value="UniProtKB-KW"/>
</dbReference>
<proteinExistence type="predicted"/>
<feature type="domain" description="Gfo/Idh/MocA-like oxidoreductase N-terminal" evidence="2">
    <location>
        <begin position="8"/>
        <end position="126"/>
    </location>
</feature>
<dbReference type="GO" id="GO:0000166">
    <property type="term" value="F:nucleotide binding"/>
    <property type="evidence" value="ECO:0007669"/>
    <property type="project" value="InterPro"/>
</dbReference>
<dbReference type="RefSeq" id="WP_342822669.1">
    <property type="nucleotide sequence ID" value="NZ_CP046146.1"/>
</dbReference>
<evidence type="ECO:0000259" key="3">
    <source>
        <dbReference type="Pfam" id="PF22725"/>
    </source>
</evidence>
<reference evidence="5" key="2">
    <citation type="journal article" date="2023" name="Nat. Commun.">
        <title>Cultivation of marine bacteria of the SAR202 clade.</title>
        <authorList>
            <person name="Lim Y."/>
            <person name="Seo J.H."/>
            <person name="Giovannoni S.J."/>
            <person name="Kang I."/>
            <person name="Cho J.C."/>
        </authorList>
    </citation>
    <scope>NUCLEOTIDE SEQUENCE</scope>
    <source>
        <strain evidence="5">JH1073</strain>
    </source>
</reference>
<evidence type="ECO:0000313" key="4">
    <source>
        <dbReference type="EMBL" id="MDG0866066.1"/>
    </source>
</evidence>
<dbReference type="InterPro" id="IPR036291">
    <property type="entry name" value="NAD(P)-bd_dom_sf"/>
</dbReference>
<keyword evidence="6" id="KW-1185">Reference proteome</keyword>
<evidence type="ECO:0000259" key="2">
    <source>
        <dbReference type="Pfam" id="PF01408"/>
    </source>
</evidence>
<gene>
    <name evidence="4" type="ORF">GKO46_03150</name>
    <name evidence="5" type="ORF">GKO48_06110</name>
</gene>
<organism evidence="5 6">
    <name type="scientific">Candidatus Lucifugimonas marina</name>
    <dbReference type="NCBI Taxonomy" id="3038979"/>
    <lineage>
        <taxon>Bacteria</taxon>
        <taxon>Bacillati</taxon>
        <taxon>Chloroflexota</taxon>
        <taxon>Dehalococcoidia</taxon>
        <taxon>SAR202 cluster</taxon>
        <taxon>Candidatus Lucifugimonadales</taxon>
        <taxon>Candidatus Lucifugimonadaceae</taxon>
        <taxon>Candidatus Lucifugimonas</taxon>
    </lineage>
</organism>
<dbReference type="EMBL" id="WMBE01000001">
    <property type="protein sequence ID" value="MDG0866066.1"/>
    <property type="molecule type" value="Genomic_DNA"/>
</dbReference>
<dbReference type="InterPro" id="IPR055170">
    <property type="entry name" value="GFO_IDH_MocA-like_dom"/>
</dbReference>
<dbReference type="EMBL" id="CP046147">
    <property type="protein sequence ID" value="WFG39208.1"/>
    <property type="molecule type" value="Genomic_DNA"/>
</dbReference>
<dbReference type="SUPFAM" id="SSF55347">
    <property type="entry name" value="Glyceraldehyde-3-phosphate dehydrogenase-like, C-terminal domain"/>
    <property type="match status" value="1"/>
</dbReference>
<keyword evidence="1" id="KW-0560">Oxidoreductase</keyword>
<feature type="domain" description="GFO/IDH/MocA-like oxidoreductase" evidence="3">
    <location>
        <begin position="137"/>
        <end position="273"/>
    </location>
</feature>
<evidence type="ECO:0008006" key="8">
    <source>
        <dbReference type="Google" id="ProtNLM"/>
    </source>
</evidence>
<dbReference type="AlphaFoldDB" id="A0AAJ5ZDG5"/>
<protein>
    <recommendedName>
        <fullName evidence="8">Gfo/Idh/MocA family oxidoreductase</fullName>
    </recommendedName>
</protein>
<evidence type="ECO:0000256" key="1">
    <source>
        <dbReference type="ARBA" id="ARBA00023002"/>
    </source>
</evidence>
<evidence type="ECO:0000313" key="5">
    <source>
        <dbReference type="EMBL" id="WFG39208.1"/>
    </source>
</evidence>
<name>A0AAJ5ZDG5_9CHLR</name>
<reference evidence="6 7" key="1">
    <citation type="submission" date="2019-11" db="EMBL/GenBank/DDBJ databases">
        <authorList>
            <person name="Cho J.-C."/>
        </authorList>
    </citation>
    <scope>NUCLEOTIDE SEQUENCE [LARGE SCALE GENOMIC DNA]</scope>
    <source>
        <strain evidence="5 6">JH1073</strain>
        <strain evidence="4 7">JH702</strain>
    </source>
</reference>
<sequence length="351" mass="38407">MPSASGKVRIGIIGVGGFANTHMEQFSKLDNVEVVAAMRRNPEALAEFQKNWNIPHGFTDVDEMLKMDDLDAVDIITPTGSHKELALAAIAAGKHVLCDKPLALTAADCKEMLDAAEAAGVIHSTNFNQRGNTMVGRIKRYINDDFVGRIYHANIWWGMSHQYDARPETLSWRFRSENGGGSVYELIHAFDMLRFINGEVKRVVASFDTTNPHRPTADNPEGIDVDVPDVSGLLCEWENGGMAVVHTSFASRGTDPDGKTSPRVEISGEKGRITTDGRYAMQGVTGPNGPVGQLDPGEQYPQPYQLFADAIIAGDQSIIETSFYDGMKAAEIVDAAYQSVEESRWIDLDNS</sequence>
<dbReference type="InterPro" id="IPR050463">
    <property type="entry name" value="Gfo/Idh/MocA_oxidrdct_glycsds"/>
</dbReference>
<dbReference type="Pfam" id="PF01408">
    <property type="entry name" value="GFO_IDH_MocA"/>
    <property type="match status" value="1"/>
</dbReference>
<accession>A0AAJ5ZDG5</accession>
<evidence type="ECO:0000313" key="6">
    <source>
        <dbReference type="Proteomes" id="UP001219901"/>
    </source>
</evidence>
<dbReference type="Pfam" id="PF22725">
    <property type="entry name" value="GFO_IDH_MocA_C3"/>
    <property type="match status" value="1"/>
</dbReference>
<evidence type="ECO:0000313" key="7">
    <source>
        <dbReference type="Proteomes" id="UP001321249"/>
    </source>
</evidence>
<dbReference type="Proteomes" id="UP001219901">
    <property type="component" value="Chromosome"/>
</dbReference>
<dbReference type="SUPFAM" id="SSF51735">
    <property type="entry name" value="NAD(P)-binding Rossmann-fold domains"/>
    <property type="match status" value="1"/>
</dbReference>